<dbReference type="SUPFAM" id="SSF81321">
    <property type="entry name" value="Family A G protein-coupled receptor-like"/>
    <property type="match status" value="1"/>
</dbReference>
<evidence type="ECO:0000256" key="4">
    <source>
        <dbReference type="ARBA" id="ARBA00023040"/>
    </source>
</evidence>
<evidence type="ECO:0000313" key="11">
    <source>
        <dbReference type="EMBL" id="EDO46347.1"/>
    </source>
</evidence>
<keyword evidence="7 8" id="KW-0807">Transducer</keyword>
<dbReference type="PANTHER" id="PTHR45695">
    <property type="entry name" value="LEUCOKININ RECEPTOR-RELATED"/>
    <property type="match status" value="1"/>
</dbReference>
<dbReference type="PROSITE" id="PS00237">
    <property type="entry name" value="G_PROTEIN_RECEP_F1_1"/>
    <property type="match status" value="1"/>
</dbReference>
<name>A7RQE1_NEMVE</name>
<dbReference type="STRING" id="45351.A7RQE1"/>
<evidence type="ECO:0000256" key="2">
    <source>
        <dbReference type="ARBA" id="ARBA00022692"/>
    </source>
</evidence>
<dbReference type="PROSITE" id="PS50262">
    <property type="entry name" value="G_PROTEIN_RECEP_F1_2"/>
    <property type="match status" value="1"/>
</dbReference>
<evidence type="ECO:0000313" key="12">
    <source>
        <dbReference type="Proteomes" id="UP000001593"/>
    </source>
</evidence>
<dbReference type="Proteomes" id="UP000001593">
    <property type="component" value="Unassembled WGS sequence"/>
</dbReference>
<accession>A7RQE1</accession>
<dbReference type="InterPro" id="IPR017452">
    <property type="entry name" value="GPCR_Rhodpsn_7TM"/>
</dbReference>
<keyword evidence="5 9" id="KW-0472">Membrane</keyword>
<reference evidence="11 12" key="1">
    <citation type="journal article" date="2007" name="Science">
        <title>Sea anemone genome reveals ancestral eumetazoan gene repertoire and genomic organization.</title>
        <authorList>
            <person name="Putnam N.H."/>
            <person name="Srivastava M."/>
            <person name="Hellsten U."/>
            <person name="Dirks B."/>
            <person name="Chapman J."/>
            <person name="Salamov A."/>
            <person name="Terry A."/>
            <person name="Shapiro H."/>
            <person name="Lindquist E."/>
            <person name="Kapitonov V.V."/>
            <person name="Jurka J."/>
            <person name="Genikhovich G."/>
            <person name="Grigoriev I.V."/>
            <person name="Lucas S.M."/>
            <person name="Steele R.E."/>
            <person name="Finnerty J.R."/>
            <person name="Technau U."/>
            <person name="Martindale M.Q."/>
            <person name="Rokhsar D.S."/>
        </authorList>
    </citation>
    <scope>NUCLEOTIDE SEQUENCE [LARGE SCALE GENOMIC DNA]</scope>
    <source>
        <strain evidence="12">CH2 X CH6</strain>
    </source>
</reference>
<evidence type="ECO:0000256" key="1">
    <source>
        <dbReference type="ARBA" id="ARBA00004141"/>
    </source>
</evidence>
<protein>
    <recommendedName>
        <fullName evidence="10">G-protein coupled receptors family 1 profile domain-containing protein</fullName>
    </recommendedName>
</protein>
<keyword evidence="3 9" id="KW-1133">Transmembrane helix</keyword>
<comment type="similarity">
    <text evidence="8">Belongs to the G-protein coupled receptor 1 family.</text>
</comment>
<dbReference type="FunFam" id="1.20.1070.10:FF:000801">
    <property type="entry name" value="Predicted protein"/>
    <property type="match status" value="1"/>
</dbReference>
<dbReference type="GO" id="GO:0008528">
    <property type="term" value="F:G protein-coupled peptide receptor activity"/>
    <property type="evidence" value="ECO:0000318"/>
    <property type="project" value="GO_Central"/>
</dbReference>
<dbReference type="GO" id="GO:0005886">
    <property type="term" value="C:plasma membrane"/>
    <property type="evidence" value="ECO:0000318"/>
    <property type="project" value="GO_Central"/>
</dbReference>
<dbReference type="CDD" id="cd00637">
    <property type="entry name" value="7tm_classA_rhodopsin-like"/>
    <property type="match status" value="1"/>
</dbReference>
<dbReference type="PRINTS" id="PR00237">
    <property type="entry name" value="GPCRRHODOPSN"/>
</dbReference>
<feature type="domain" description="G-protein coupled receptors family 1 profile" evidence="10">
    <location>
        <begin position="44"/>
        <end position="306"/>
    </location>
</feature>
<evidence type="ECO:0000256" key="9">
    <source>
        <dbReference type="SAM" id="Phobius"/>
    </source>
</evidence>
<proteinExistence type="inferred from homology"/>
<dbReference type="OrthoDB" id="10036964at2759"/>
<dbReference type="FunCoup" id="A7RQE1">
    <property type="interactions" value="179"/>
</dbReference>
<organism evidence="11 12">
    <name type="scientific">Nematostella vectensis</name>
    <name type="common">Starlet sea anemone</name>
    <dbReference type="NCBI Taxonomy" id="45351"/>
    <lineage>
        <taxon>Eukaryota</taxon>
        <taxon>Metazoa</taxon>
        <taxon>Cnidaria</taxon>
        <taxon>Anthozoa</taxon>
        <taxon>Hexacorallia</taxon>
        <taxon>Actiniaria</taxon>
        <taxon>Edwardsiidae</taxon>
        <taxon>Nematostella</taxon>
    </lineage>
</organism>
<comment type="subcellular location">
    <subcellularLocation>
        <location evidence="1">Membrane</location>
        <topology evidence="1">Multi-pass membrane protein</topology>
    </subcellularLocation>
</comment>
<feature type="transmembrane region" description="Helical" evidence="9">
    <location>
        <begin position="244"/>
        <end position="270"/>
    </location>
</feature>
<evidence type="ECO:0000256" key="3">
    <source>
        <dbReference type="ARBA" id="ARBA00022989"/>
    </source>
</evidence>
<dbReference type="AlphaFoldDB" id="A7RQE1"/>
<evidence type="ECO:0000256" key="7">
    <source>
        <dbReference type="ARBA" id="ARBA00023224"/>
    </source>
</evidence>
<dbReference type="PhylomeDB" id="A7RQE1"/>
<dbReference type="OMA" id="ICSTHAP"/>
<dbReference type="GO" id="GO:0007218">
    <property type="term" value="P:neuropeptide signaling pathway"/>
    <property type="evidence" value="ECO:0000318"/>
    <property type="project" value="GO_Central"/>
</dbReference>
<keyword evidence="4 8" id="KW-0297">G-protein coupled receptor</keyword>
<evidence type="ECO:0000256" key="6">
    <source>
        <dbReference type="ARBA" id="ARBA00023170"/>
    </source>
</evidence>
<dbReference type="eggNOG" id="KOG4219">
    <property type="taxonomic scope" value="Eukaryota"/>
</dbReference>
<feature type="transmembrane region" description="Helical" evidence="9">
    <location>
        <begin position="65"/>
        <end position="91"/>
    </location>
</feature>
<dbReference type="Gene3D" id="1.20.1070.10">
    <property type="entry name" value="Rhodopsin 7-helix transmembrane proteins"/>
    <property type="match status" value="1"/>
</dbReference>
<evidence type="ECO:0000259" key="10">
    <source>
        <dbReference type="PROSITE" id="PS50262"/>
    </source>
</evidence>
<feature type="transmembrane region" description="Helical" evidence="9">
    <location>
        <begin position="111"/>
        <end position="128"/>
    </location>
</feature>
<keyword evidence="2 8" id="KW-0812">Transmembrane</keyword>
<sequence length="354" mass="39267">MLANNTTWNGSFPSRDLYGVGRGAPNVEFTLIMLSLIILVGLVGNSLVVAVVVCISHMRTTTNFLLLNVAASDIVTLLLTLLHVGVAAAAITSKKTPSGSLWCKLIQPNTLANVALLATGLTLMVLSVERYNALVKPMRLSRRLTRSNVHYVIAGIWLVSMVMALPMLVYLDKDPVTGQCSPGEKMQELYISLTVIVVFMTIAPFLVIAFSYFQIIYGLYFNNTICSTHAPGLQREDILAKRKLVKLLITVTVAFFVAFVPYGVTTILRFNLSAVHNAKQLANIRQLTKVMAYLIPIHSSINPFLYAFQSRNYKEGFKNVVSKLIKWRKETNNNYQSSFRSGRYSTQVSTSTTL</sequence>
<dbReference type="InterPro" id="IPR000276">
    <property type="entry name" value="GPCR_Rhodpsn"/>
</dbReference>
<keyword evidence="6 8" id="KW-0675">Receptor</keyword>
<dbReference type="PANTHER" id="PTHR45695:SF15">
    <property type="entry name" value="OPSIN RH2"/>
    <property type="match status" value="1"/>
</dbReference>
<dbReference type="Pfam" id="PF00001">
    <property type="entry name" value="7tm_1"/>
    <property type="match status" value="1"/>
</dbReference>
<evidence type="ECO:0000256" key="8">
    <source>
        <dbReference type="RuleBase" id="RU000688"/>
    </source>
</evidence>
<feature type="transmembrane region" description="Helical" evidence="9">
    <location>
        <begin position="29"/>
        <end position="53"/>
    </location>
</feature>
<evidence type="ECO:0000256" key="5">
    <source>
        <dbReference type="ARBA" id="ARBA00023136"/>
    </source>
</evidence>
<dbReference type="EMBL" id="DS469528">
    <property type="protein sequence ID" value="EDO46347.1"/>
    <property type="molecule type" value="Genomic_DNA"/>
</dbReference>
<feature type="transmembrane region" description="Helical" evidence="9">
    <location>
        <begin position="189"/>
        <end position="213"/>
    </location>
</feature>
<keyword evidence="12" id="KW-1185">Reference proteome</keyword>
<gene>
    <name evidence="11" type="ORF">NEMVEDRAFT_v1g200556</name>
</gene>
<dbReference type="InParanoid" id="A7RQE1"/>
<dbReference type="HOGENOM" id="CLU_009579_6_0_1"/>
<dbReference type="KEGG" id="nve:5518454"/>
<feature type="transmembrane region" description="Helical" evidence="9">
    <location>
        <begin position="149"/>
        <end position="169"/>
    </location>
</feature>